<dbReference type="Proteomes" id="UP000289340">
    <property type="component" value="Chromosome 18"/>
</dbReference>
<evidence type="ECO:0000256" key="1">
    <source>
        <dbReference type="SAM" id="MobiDB-lite"/>
    </source>
</evidence>
<dbReference type="EMBL" id="QZWG01000018">
    <property type="protein sequence ID" value="RZB51459.1"/>
    <property type="molecule type" value="Genomic_DNA"/>
</dbReference>
<feature type="compositionally biased region" description="Basic and acidic residues" evidence="1">
    <location>
        <begin position="345"/>
        <end position="361"/>
    </location>
</feature>
<dbReference type="SUPFAM" id="SSF52540">
    <property type="entry name" value="P-loop containing nucleoside triphosphate hydrolases"/>
    <property type="match status" value="1"/>
</dbReference>
<evidence type="ECO:0000259" key="2">
    <source>
        <dbReference type="Pfam" id="PF00931"/>
    </source>
</evidence>
<keyword evidence="4" id="KW-1185">Reference proteome</keyword>
<dbReference type="GO" id="GO:0006952">
    <property type="term" value="P:defense response"/>
    <property type="evidence" value="ECO:0007669"/>
    <property type="project" value="InterPro"/>
</dbReference>
<organism evidence="3 4">
    <name type="scientific">Glycine soja</name>
    <name type="common">Wild soybean</name>
    <dbReference type="NCBI Taxonomy" id="3848"/>
    <lineage>
        <taxon>Eukaryota</taxon>
        <taxon>Viridiplantae</taxon>
        <taxon>Streptophyta</taxon>
        <taxon>Embryophyta</taxon>
        <taxon>Tracheophyta</taxon>
        <taxon>Spermatophyta</taxon>
        <taxon>Magnoliopsida</taxon>
        <taxon>eudicotyledons</taxon>
        <taxon>Gunneridae</taxon>
        <taxon>Pentapetalae</taxon>
        <taxon>rosids</taxon>
        <taxon>fabids</taxon>
        <taxon>Fabales</taxon>
        <taxon>Fabaceae</taxon>
        <taxon>Papilionoideae</taxon>
        <taxon>50 kb inversion clade</taxon>
        <taxon>NPAAA clade</taxon>
        <taxon>indigoferoid/millettioid clade</taxon>
        <taxon>Phaseoleae</taxon>
        <taxon>Glycine</taxon>
        <taxon>Glycine subgen. Soja</taxon>
    </lineage>
</organism>
<name>A0A445FRF7_GLYSO</name>
<comment type="caution">
    <text evidence="3">The sequence shown here is derived from an EMBL/GenBank/DDBJ whole genome shotgun (WGS) entry which is preliminary data.</text>
</comment>
<feature type="region of interest" description="Disordered" evidence="1">
    <location>
        <begin position="232"/>
        <end position="254"/>
    </location>
</feature>
<dbReference type="PANTHER" id="PTHR11017:SF243">
    <property type="entry name" value="ADP-RIBOSYL CYCLASE_CYCLIC ADP-RIBOSE HYDROLASE"/>
    <property type="match status" value="1"/>
</dbReference>
<dbReference type="InterPro" id="IPR002182">
    <property type="entry name" value="NB-ARC"/>
</dbReference>
<reference evidence="3 4" key="1">
    <citation type="submission" date="2018-09" db="EMBL/GenBank/DDBJ databases">
        <title>A high-quality reference genome of wild soybean provides a powerful tool to mine soybean genomes.</title>
        <authorList>
            <person name="Xie M."/>
            <person name="Chung C.Y.L."/>
            <person name="Li M.-W."/>
            <person name="Wong F.-L."/>
            <person name="Chan T.-F."/>
            <person name="Lam H.-M."/>
        </authorList>
    </citation>
    <scope>NUCLEOTIDE SEQUENCE [LARGE SCALE GENOMIC DNA]</scope>
    <source>
        <strain evidence="4">cv. W05</strain>
        <tissue evidence="3">Hypocotyl of etiolated seedlings</tissue>
    </source>
</reference>
<protein>
    <submittedName>
        <fullName evidence="3">Putative disease resistance protein</fullName>
    </submittedName>
</protein>
<feature type="region of interest" description="Disordered" evidence="1">
    <location>
        <begin position="329"/>
        <end position="361"/>
    </location>
</feature>
<evidence type="ECO:0000313" key="4">
    <source>
        <dbReference type="Proteomes" id="UP000289340"/>
    </source>
</evidence>
<dbReference type="AlphaFoldDB" id="A0A445FRF7"/>
<dbReference type="GO" id="GO:0043531">
    <property type="term" value="F:ADP binding"/>
    <property type="evidence" value="ECO:0007669"/>
    <property type="project" value="InterPro"/>
</dbReference>
<dbReference type="InterPro" id="IPR027417">
    <property type="entry name" value="P-loop_NTPase"/>
</dbReference>
<feature type="domain" description="NB-ARC" evidence="2">
    <location>
        <begin position="86"/>
        <end position="133"/>
    </location>
</feature>
<feature type="region of interest" description="Disordered" evidence="1">
    <location>
        <begin position="1"/>
        <end position="50"/>
    </location>
</feature>
<dbReference type="InterPro" id="IPR044974">
    <property type="entry name" value="Disease_R_plants"/>
</dbReference>
<accession>A0A445FRF7</accession>
<gene>
    <name evidence="3" type="ORF">D0Y65_048048</name>
</gene>
<dbReference type="PANTHER" id="PTHR11017">
    <property type="entry name" value="LEUCINE-RICH REPEAT-CONTAINING PROTEIN"/>
    <property type="match status" value="1"/>
</dbReference>
<dbReference type="Pfam" id="PF00931">
    <property type="entry name" value="NB-ARC"/>
    <property type="match status" value="1"/>
</dbReference>
<sequence>MVCIKTTGNKKKRGSGFQPSTTEIPHAFGTPQSTTNMGPPPVDSSATHQRNESEFLKDIVGDVLQKLPPKYPIKLRGLVGIEEKYEQIESLLKLGSSEVRTLAIWGMGGIGKTTLASALYAKLSHEFESGYFLANVREESNKLGLKFIEQQPKPGYEDLSRSEISYCKGDCRNLVSQPELPSTLSELYLDHCRKLVSLLELPPSLERHKHKPNITKVYTRKQRAREAITMDHQQQGAQHPRGVNHPTVTTHPKDVNHPIVMIHPKGARAAIRCWFPTMVTTRSNSKNPDTMERILEMLMANRENRVAERQRDAERQQLETRFTRLEAMMENLSKHSDNGTPKGSVNKEETPKNHTGEGKTE</sequence>
<dbReference type="Gene3D" id="3.40.50.300">
    <property type="entry name" value="P-loop containing nucleotide triphosphate hydrolases"/>
    <property type="match status" value="1"/>
</dbReference>
<proteinExistence type="predicted"/>
<evidence type="ECO:0000313" key="3">
    <source>
        <dbReference type="EMBL" id="RZB51459.1"/>
    </source>
</evidence>